<keyword evidence="5 8" id="KW-0464">Manganese</keyword>
<organism evidence="11 12">
    <name type="scientific">Paenisporosarcina quisquiliarum</name>
    <dbReference type="NCBI Taxonomy" id="365346"/>
    <lineage>
        <taxon>Bacteria</taxon>
        <taxon>Bacillati</taxon>
        <taxon>Bacillota</taxon>
        <taxon>Bacilli</taxon>
        <taxon>Bacillales</taxon>
        <taxon>Caryophanaceae</taxon>
        <taxon>Paenisporosarcina</taxon>
    </lineage>
</organism>
<gene>
    <name evidence="8 11" type="primary">ade</name>
    <name evidence="11" type="ORF">M9R32_12665</name>
</gene>
<comment type="cofactor">
    <cofactor evidence="1 8">
        <name>Mn(2+)</name>
        <dbReference type="ChEBI" id="CHEBI:29035"/>
    </cofactor>
</comment>
<comment type="similarity">
    <text evidence="2 8">Belongs to the metallo-dependent hydrolases superfamily. Adenine deaminase family.</text>
</comment>
<dbReference type="InterPro" id="IPR006679">
    <property type="entry name" value="Adenine_deam"/>
</dbReference>
<dbReference type="GO" id="GO:0000034">
    <property type="term" value="F:adenine deaminase activity"/>
    <property type="evidence" value="ECO:0007669"/>
    <property type="project" value="UniProtKB-UniRule"/>
</dbReference>
<evidence type="ECO:0000313" key="11">
    <source>
        <dbReference type="EMBL" id="MCZ8538041.1"/>
    </source>
</evidence>
<dbReference type="HAMAP" id="MF_01518">
    <property type="entry name" value="Adenine_deamin"/>
    <property type="match status" value="1"/>
</dbReference>
<accession>A0A9X3LJA1</accession>
<dbReference type="PANTHER" id="PTHR11113:SF2">
    <property type="entry name" value="ADENINE DEAMINASE"/>
    <property type="match status" value="1"/>
</dbReference>
<evidence type="ECO:0000256" key="2">
    <source>
        <dbReference type="ARBA" id="ARBA00006773"/>
    </source>
</evidence>
<dbReference type="CDD" id="cd01295">
    <property type="entry name" value="AdeC"/>
    <property type="match status" value="1"/>
</dbReference>
<dbReference type="SUPFAM" id="SSF51556">
    <property type="entry name" value="Metallo-dependent hydrolases"/>
    <property type="match status" value="1"/>
</dbReference>
<evidence type="ECO:0000256" key="5">
    <source>
        <dbReference type="ARBA" id="ARBA00023211"/>
    </source>
</evidence>
<dbReference type="SUPFAM" id="SSF51338">
    <property type="entry name" value="Composite domain of metallo-dependent hydrolases"/>
    <property type="match status" value="1"/>
</dbReference>
<feature type="domain" description="Adenine deaminase C-terminal" evidence="10">
    <location>
        <begin position="407"/>
        <end position="576"/>
    </location>
</feature>
<dbReference type="InterPro" id="IPR006680">
    <property type="entry name" value="Amidohydro-rel"/>
</dbReference>
<keyword evidence="4 8" id="KW-0378">Hydrolase</keyword>
<evidence type="ECO:0000256" key="6">
    <source>
        <dbReference type="ARBA" id="ARBA00047720"/>
    </source>
</evidence>
<dbReference type="InterPro" id="IPR026912">
    <property type="entry name" value="Adenine_deam_C"/>
</dbReference>
<dbReference type="Proteomes" id="UP001152173">
    <property type="component" value="Unassembled WGS sequence"/>
</dbReference>
<proteinExistence type="inferred from homology"/>
<reference evidence="11" key="1">
    <citation type="submission" date="2022-05" db="EMBL/GenBank/DDBJ databases">
        <authorList>
            <person name="Colautti A."/>
            <person name="Iacumin L."/>
        </authorList>
    </citation>
    <scope>NUCLEOTIDE SEQUENCE</scope>
    <source>
        <strain evidence="11">SK 55</strain>
    </source>
</reference>
<evidence type="ECO:0000256" key="7">
    <source>
        <dbReference type="ARBA" id="ARBA00069718"/>
    </source>
</evidence>
<comment type="catalytic activity">
    <reaction evidence="6 8">
        <text>adenine + H2O + H(+) = hypoxanthine + NH4(+)</text>
        <dbReference type="Rhea" id="RHEA:23688"/>
        <dbReference type="ChEBI" id="CHEBI:15377"/>
        <dbReference type="ChEBI" id="CHEBI:15378"/>
        <dbReference type="ChEBI" id="CHEBI:16708"/>
        <dbReference type="ChEBI" id="CHEBI:17368"/>
        <dbReference type="ChEBI" id="CHEBI:28938"/>
        <dbReference type="EC" id="3.5.4.2"/>
    </reaction>
</comment>
<dbReference type="AlphaFoldDB" id="A0A9X3LJA1"/>
<keyword evidence="12" id="KW-1185">Reference proteome</keyword>
<dbReference type="Gene3D" id="2.30.40.10">
    <property type="entry name" value="Urease, subunit C, domain 1"/>
    <property type="match status" value="1"/>
</dbReference>
<evidence type="ECO:0000256" key="3">
    <source>
        <dbReference type="ARBA" id="ARBA00012782"/>
    </source>
</evidence>
<evidence type="ECO:0000259" key="10">
    <source>
        <dbReference type="Pfam" id="PF13382"/>
    </source>
</evidence>
<dbReference type="Pfam" id="PF13382">
    <property type="entry name" value="Adenine_deam_C"/>
    <property type="match status" value="1"/>
</dbReference>
<dbReference type="Gene3D" id="3.20.20.140">
    <property type="entry name" value="Metal-dependent hydrolases"/>
    <property type="match status" value="1"/>
</dbReference>
<dbReference type="InterPro" id="IPR032466">
    <property type="entry name" value="Metal_Hydrolase"/>
</dbReference>
<sequence length="588" mass="63560">MHGSMDILKKSIAISQQKQPADFILRNARVADVFSLVWTKADIVVSDGLIVAIDSTGSFEALHEMDASGRYVVPGLIDGHIHIESSMLTPSAFGDVLLPHGVTTVVTDPHEIANVAGVEGIEFMLKDAEKSPMDIFVMLPSSVPSTSFEHAGATLEAADLQPLLSHPSVLGLAEVMDYPSVLSGDEAMLAKLLMTKEAGLRIDGHCAGLQREQIRGYRTAGIQTDHECVTADEARDRIAQGMYVLIREGSAAKNLHDLLPAVTPHNARRFLFCTDDKHLDELVDEGSIDHAVRLSIAAGMEPLQAIQLATLNAAECYGLNQKGALAAGFEADFLLLDHLEQFKVAAVYKQGIKVAENGCMVTHTETQSVCSKRISQSVHLPKLTVESLAIPLSEGAKANIMEIIPDQIVTNKVIEQVAIKNGTFVQSIVRDHLKLAVIERHHQLHTIGLGIVKGFGLKKGAVATTIAHDSHNAIVLGTNDEDMIVAVQALQEMQGGLVVVNEGQIMASLALPVAGLMTQIPLEEAVQSLKKLHEAVHTIHPTLDFHLFLTLSFLSLPVIPTLKLTDTGLFDVNTFQHIEIEVNEKADH</sequence>
<dbReference type="Pfam" id="PF01979">
    <property type="entry name" value="Amidohydro_1"/>
    <property type="match status" value="1"/>
</dbReference>
<comment type="caution">
    <text evidence="11">The sequence shown here is derived from an EMBL/GenBank/DDBJ whole genome shotgun (WGS) entry which is preliminary data.</text>
</comment>
<evidence type="ECO:0000259" key="9">
    <source>
        <dbReference type="Pfam" id="PF01979"/>
    </source>
</evidence>
<evidence type="ECO:0000313" key="12">
    <source>
        <dbReference type="Proteomes" id="UP001152173"/>
    </source>
</evidence>
<name>A0A9X3LJA1_9BACL</name>
<dbReference type="EC" id="3.5.4.2" evidence="3 8"/>
<dbReference type="FunFam" id="3.20.20.140:FF:000016">
    <property type="entry name" value="Adenine deaminase"/>
    <property type="match status" value="1"/>
</dbReference>
<evidence type="ECO:0000256" key="8">
    <source>
        <dbReference type="HAMAP-Rule" id="MF_01518"/>
    </source>
</evidence>
<dbReference type="RefSeq" id="WP_269927112.1">
    <property type="nucleotide sequence ID" value="NZ_JAMKBJ010000012.1"/>
</dbReference>
<dbReference type="GO" id="GO:0006146">
    <property type="term" value="P:adenine catabolic process"/>
    <property type="evidence" value="ECO:0007669"/>
    <property type="project" value="InterPro"/>
</dbReference>
<dbReference type="EMBL" id="JAMKBJ010000012">
    <property type="protein sequence ID" value="MCZ8538041.1"/>
    <property type="molecule type" value="Genomic_DNA"/>
</dbReference>
<feature type="domain" description="Amidohydrolase-related" evidence="9">
    <location>
        <begin position="71"/>
        <end position="351"/>
    </location>
</feature>
<protein>
    <recommendedName>
        <fullName evidence="7 8">Adenine deaminase</fullName>
        <shortName evidence="8">Adenase</shortName>
        <shortName evidence="8">Adenine aminase</shortName>
        <ecNumber evidence="3 8">3.5.4.2</ecNumber>
    </recommendedName>
</protein>
<dbReference type="PANTHER" id="PTHR11113">
    <property type="entry name" value="N-ACETYLGLUCOSAMINE-6-PHOSPHATE DEACETYLASE"/>
    <property type="match status" value="1"/>
</dbReference>
<dbReference type="NCBIfam" id="TIGR01178">
    <property type="entry name" value="ade"/>
    <property type="match status" value="1"/>
</dbReference>
<dbReference type="InterPro" id="IPR011059">
    <property type="entry name" value="Metal-dep_hydrolase_composite"/>
</dbReference>
<evidence type="ECO:0000256" key="1">
    <source>
        <dbReference type="ARBA" id="ARBA00001936"/>
    </source>
</evidence>
<evidence type="ECO:0000256" key="4">
    <source>
        <dbReference type="ARBA" id="ARBA00022801"/>
    </source>
</evidence>